<dbReference type="InterPro" id="IPR043128">
    <property type="entry name" value="Rev_trsase/Diguanyl_cyclase"/>
</dbReference>
<sequence length="572" mass="60476">MDEVTLKSRAVVFAICAGAVAFFLAVLATSAGGVQLDNLTRALIPAVVCAAMCWASAERSIAGTAGAIDAAIERLAHAAEGDLASAIPPEIGENVPQLARAMESLFTQMTAHLDGVQRLAMFDPVTGLANRSNFRATCERMLATPPATARDTRGGLFFIDLDRFKVVNDTMGHACGDALLGMVANRLRAVADSIAREPDGVPPLIGRLAGDEFTMFFPAIGAAGDAAKIGCDILRALAEPFDLGGANVSIGASIGMALCPEHGVTLTELMRAADAAMYHAKGSGRGRAEPFSVELAARIAARATLEGDLREAIDRDEFALVFQPQISVDHGRIVGAEALLRWRHPREGLRLPLTFLDCAEETGMIVDIGDWVVDSVAATIARWGRIGIEQRLSVNVSPRQIDHARFFHGLRAALHRARAPAHLLELEISETLAMQCSDDVLDAIVQLRAAGATIAIDDFGTGYSNLSRLRALPIDRIKLDRSLVAPVADDAAARMIAQAVVGVIHALGCEAVAEGVETQAQVDILRIIGCDVMQGYAIAAPMEESAFVAWSRGSVRRAVGDGAVLAGVGWRG</sequence>
<comment type="caution">
    <text evidence="3">The sequence shown here is derived from an EMBL/GenBank/DDBJ whole genome shotgun (WGS) entry which is preliminary data.</text>
</comment>
<reference evidence="4" key="1">
    <citation type="journal article" date="2019" name="Int. J. Syst. Evol. Microbiol.">
        <title>The Global Catalogue of Microorganisms (GCM) 10K type strain sequencing project: providing services to taxonomists for standard genome sequencing and annotation.</title>
        <authorList>
            <consortium name="The Broad Institute Genomics Platform"/>
            <consortium name="The Broad Institute Genome Sequencing Center for Infectious Disease"/>
            <person name="Wu L."/>
            <person name="Ma J."/>
        </authorList>
    </citation>
    <scope>NUCLEOTIDE SEQUENCE [LARGE SCALE GENOMIC DNA]</scope>
    <source>
        <strain evidence="4">CGMCC 1.8957</strain>
    </source>
</reference>
<dbReference type="CDD" id="cd01949">
    <property type="entry name" value="GGDEF"/>
    <property type="match status" value="1"/>
</dbReference>
<dbReference type="SUPFAM" id="SSF55073">
    <property type="entry name" value="Nucleotide cyclase"/>
    <property type="match status" value="1"/>
</dbReference>
<gene>
    <name evidence="3" type="ORF">GCM10008023_18200</name>
</gene>
<feature type="domain" description="GGDEF" evidence="2">
    <location>
        <begin position="152"/>
        <end position="293"/>
    </location>
</feature>
<dbReference type="EMBL" id="BNAQ01000002">
    <property type="protein sequence ID" value="GHH15382.1"/>
    <property type="molecule type" value="Genomic_DNA"/>
</dbReference>
<evidence type="ECO:0000313" key="3">
    <source>
        <dbReference type="EMBL" id="GHH15382.1"/>
    </source>
</evidence>
<accession>A0ABQ3LGC1</accession>
<dbReference type="RefSeq" id="WP_189675972.1">
    <property type="nucleotide sequence ID" value="NZ_BNAQ01000002.1"/>
</dbReference>
<dbReference type="InterPro" id="IPR052155">
    <property type="entry name" value="Biofilm_reg_signaling"/>
</dbReference>
<dbReference type="PROSITE" id="PS50887">
    <property type="entry name" value="GGDEF"/>
    <property type="match status" value="1"/>
</dbReference>
<dbReference type="SUPFAM" id="SSF141868">
    <property type="entry name" value="EAL domain-like"/>
    <property type="match status" value="1"/>
</dbReference>
<feature type="domain" description="EAL" evidence="1">
    <location>
        <begin position="302"/>
        <end position="555"/>
    </location>
</feature>
<dbReference type="Gene3D" id="3.20.20.450">
    <property type="entry name" value="EAL domain"/>
    <property type="match status" value="1"/>
</dbReference>
<dbReference type="NCBIfam" id="TIGR00254">
    <property type="entry name" value="GGDEF"/>
    <property type="match status" value="1"/>
</dbReference>
<dbReference type="Gene3D" id="3.30.70.270">
    <property type="match status" value="1"/>
</dbReference>
<dbReference type="InterPro" id="IPR000160">
    <property type="entry name" value="GGDEF_dom"/>
</dbReference>
<dbReference type="CDD" id="cd01948">
    <property type="entry name" value="EAL"/>
    <property type="match status" value="1"/>
</dbReference>
<proteinExistence type="predicted"/>
<dbReference type="SMART" id="SM00267">
    <property type="entry name" value="GGDEF"/>
    <property type="match status" value="1"/>
</dbReference>
<evidence type="ECO:0000259" key="1">
    <source>
        <dbReference type="PROSITE" id="PS50883"/>
    </source>
</evidence>
<evidence type="ECO:0000259" key="2">
    <source>
        <dbReference type="PROSITE" id="PS50887"/>
    </source>
</evidence>
<evidence type="ECO:0000313" key="4">
    <source>
        <dbReference type="Proteomes" id="UP000652430"/>
    </source>
</evidence>
<dbReference type="PANTHER" id="PTHR44757">
    <property type="entry name" value="DIGUANYLATE CYCLASE DGCP"/>
    <property type="match status" value="1"/>
</dbReference>
<dbReference type="SMART" id="SM00052">
    <property type="entry name" value="EAL"/>
    <property type="match status" value="1"/>
</dbReference>
<dbReference type="PROSITE" id="PS50883">
    <property type="entry name" value="EAL"/>
    <property type="match status" value="1"/>
</dbReference>
<dbReference type="Pfam" id="PF00990">
    <property type="entry name" value="GGDEF"/>
    <property type="match status" value="1"/>
</dbReference>
<dbReference type="InterPro" id="IPR029787">
    <property type="entry name" value="Nucleotide_cyclase"/>
</dbReference>
<evidence type="ECO:0008006" key="5">
    <source>
        <dbReference type="Google" id="ProtNLM"/>
    </source>
</evidence>
<dbReference type="Proteomes" id="UP000652430">
    <property type="component" value="Unassembled WGS sequence"/>
</dbReference>
<name>A0ABQ3LGC1_9SPHN</name>
<protein>
    <recommendedName>
        <fullName evidence="5">EAL domain-containing protein</fullName>
    </recommendedName>
</protein>
<dbReference type="Pfam" id="PF00563">
    <property type="entry name" value="EAL"/>
    <property type="match status" value="1"/>
</dbReference>
<organism evidence="3 4">
    <name type="scientific">Sphingomonas glacialis</name>
    <dbReference type="NCBI Taxonomy" id="658225"/>
    <lineage>
        <taxon>Bacteria</taxon>
        <taxon>Pseudomonadati</taxon>
        <taxon>Pseudomonadota</taxon>
        <taxon>Alphaproteobacteria</taxon>
        <taxon>Sphingomonadales</taxon>
        <taxon>Sphingomonadaceae</taxon>
        <taxon>Sphingomonas</taxon>
    </lineage>
</organism>
<keyword evidence="4" id="KW-1185">Reference proteome</keyword>
<dbReference type="InterPro" id="IPR001633">
    <property type="entry name" value="EAL_dom"/>
</dbReference>
<dbReference type="InterPro" id="IPR035919">
    <property type="entry name" value="EAL_sf"/>
</dbReference>
<dbReference type="PANTHER" id="PTHR44757:SF2">
    <property type="entry name" value="BIOFILM ARCHITECTURE MAINTENANCE PROTEIN MBAA"/>
    <property type="match status" value="1"/>
</dbReference>